<proteinExistence type="predicted"/>
<dbReference type="Proteomes" id="UP000240916">
    <property type="component" value="Segment"/>
</dbReference>
<dbReference type="EMBL" id="MF919534">
    <property type="protein sequence ID" value="ATS92872.1"/>
    <property type="molecule type" value="Genomic_DNA"/>
</dbReference>
<accession>A0A2D2W433</accession>
<reference evidence="1 2" key="1">
    <citation type="submission" date="2017-09" db="EMBL/GenBank/DDBJ databases">
        <authorList>
            <person name="Pradhan P."/>
            <person name="Aluri L.S."/>
            <person name="Anandarajan D."/>
            <person name="Beiriger J.C."/>
            <person name="Bethamcharla R."/>
            <person name="Betini N."/>
            <person name="Bhatt S.D."/>
            <person name="Chengalvala S."/>
            <person name="Cox N.E."/>
            <person name="Delvadia B.P."/>
            <person name="Desai A.S."/>
            <person name="Devaney A.M."/>
            <person name="Doyle B.K."/>
            <person name="Edgerton A.O."/>
            <person name="Erlich M.C."/>
            <person name="Fitzpatrick K.C."/>
            <person name="Gajjar E.A."/>
            <person name="Ganguly A."/>
            <person name="Gill R.S."/>
            <person name="Goldman M.G."/>
            <person name="Good P.M."/>
            <person name="Gupta N."/>
            <person name="Haddad L.M."/>
            <person name="Han E.J."/>
            <person name="Jain S."/>
            <person name="Jiang A."/>
            <person name="Jurgielewicz A.D."/>
            <person name="Kainth D.K."/>
            <person name="Karam J.M."/>
            <person name="Kodavatiganti M."/>
            <person name="Kriete S.J."/>
            <person name="MacDonald C.E."/>
            <person name="Maret J.P."/>
            <person name="Mathew A.E."/>
            <person name="Nako S."/>
            <person name="Natrajan M."/>
            <person name="Nishu N.M."/>
            <person name="Parikh A."/>
            <person name="Patel N."/>
            <person name="Patel P.D."/>
            <person name="Patel S."/>
            <person name="Patra K."/>
            <person name="Pumpuckdee D."/>
            <person name="Rai K."/>
            <person name="Ramanathan A."/>
            <person name="Sarkar A."/>
            <person name="Schaffer B.L."/>
            <person name="Shah P."/>
            <person name="Tata R.K."/>
            <person name="Tawfik A.H."/>
            <person name="Thuremella B.T."/>
            <person name="Toma J."/>
            <person name="Tran T.L."/>
            <person name="Veera S."/>
            <person name="Vemulapalli V.K."/>
            <person name="Vidas T.V."/>
            <person name="Vieira K.S."/>
            <person name="Vijayakumar G."/>
            <person name="Walor T.A."/>
            <person name="White C.R."/>
            <person name="Wong B.M."/>
            <person name="Zhao Sl."/>
            <person name="McDonald M.T."/>
            <person name="Dalia R."/>
            <person name="Little J.L."/>
            <person name="Gurney S.M.R."/>
            <person name="Bollivar D.W."/>
            <person name="Garlena R.A."/>
            <person name="Russell D.A."/>
            <person name="Pope W.H."/>
            <person name="Jacobs-Sera D."/>
            <person name="Hendrix R.W."/>
            <person name="Hatfull G.F."/>
        </authorList>
    </citation>
    <scope>NUCLEOTIDE SEQUENCE [LARGE SCALE GENOMIC DNA]</scope>
</reference>
<dbReference type="InterPro" id="IPR013783">
    <property type="entry name" value="Ig-like_fold"/>
</dbReference>
<dbReference type="Gene3D" id="2.60.40.10">
    <property type="entry name" value="Immunoglobulins"/>
    <property type="match status" value="1"/>
</dbReference>
<organism evidence="1 2">
    <name type="scientific">Mycobacterium phage Superphikiman</name>
    <dbReference type="NCBI Taxonomy" id="2041551"/>
    <lineage>
        <taxon>Viruses</taxon>
        <taxon>Duplodnaviria</taxon>
        <taxon>Heunggongvirae</taxon>
        <taxon>Uroviricota</taxon>
        <taxon>Caudoviricetes</taxon>
        <taxon>Omegavirus</taxon>
        <taxon>Omegavirus courthouse</taxon>
    </lineage>
</organism>
<gene>
    <name evidence="1" type="ORF">SEA_SUPERPHIKIMAN_29</name>
</gene>
<protein>
    <submittedName>
        <fullName evidence="1">Major tail protein</fullName>
    </submittedName>
</protein>
<sequence>MALPANGGTYANLLQPGINPLTVRKAIITDILIRDYRNLDGTVHNLADPAVGLGDDGFFSPFAEDGKLRSDLLGDNGLGFYHLGALHEDGTEMTYDTDVADTMIAQSKRAVRFDVTQDNDGITIKALEGTPLVDALRYDKPLHSLADVGQAHYTIAKDAETKLVERQVIAIGFDGDNYFAQTFPRMSLRNRGNSSWNKADADVMEIELGALLCPFVGKPALWHREGADWRGLQGYPLFATAPTAVAVAGEMADVTFDKPTSKSTSYEYEVEKSNDDGATWTDAVIEDVSGTATVTIRVSGVTSSASWKFRVKATGTNALTTNSAPTASAVIGLS</sequence>
<name>A0A2D2W433_9CAUD</name>
<evidence type="ECO:0000313" key="1">
    <source>
        <dbReference type="EMBL" id="ATS92872.1"/>
    </source>
</evidence>
<evidence type="ECO:0000313" key="2">
    <source>
        <dbReference type="Proteomes" id="UP000240916"/>
    </source>
</evidence>